<dbReference type="AlphaFoldDB" id="A0A841T1E0"/>
<name>A0A841T1E0_9BACL</name>
<protein>
    <submittedName>
        <fullName evidence="1">Phosphoglucomutase</fullName>
    </submittedName>
</protein>
<sequence>MGYSFAAKLNKKAAGEVYSIEEAFETKDGVYEGPLSHDNVPPSSIQAYTGPKFTGERVTNFTVSIPSETPWKREIRIYTTANPVYVVYETPGDTVEAEDINLLQDRLAATQDELERYKSSGIIDGGSFKEEV</sequence>
<proteinExistence type="predicted"/>
<reference evidence="1 2" key="1">
    <citation type="submission" date="2020-08" db="EMBL/GenBank/DDBJ databases">
        <title>Cohnella phylogeny.</title>
        <authorList>
            <person name="Dunlap C."/>
        </authorList>
    </citation>
    <scope>NUCLEOTIDE SEQUENCE [LARGE SCALE GENOMIC DNA]</scope>
    <source>
        <strain evidence="1 2">DSM 25241</strain>
    </source>
</reference>
<dbReference type="RefSeq" id="WP_185122566.1">
    <property type="nucleotide sequence ID" value="NZ_JACJVQ010000021.1"/>
</dbReference>
<gene>
    <name evidence="1" type="ORF">H7B67_24805</name>
</gene>
<keyword evidence="2" id="KW-1185">Reference proteome</keyword>
<evidence type="ECO:0000313" key="2">
    <source>
        <dbReference type="Proteomes" id="UP000535838"/>
    </source>
</evidence>
<comment type="caution">
    <text evidence="1">The sequence shown here is derived from an EMBL/GenBank/DDBJ whole genome shotgun (WGS) entry which is preliminary data.</text>
</comment>
<dbReference type="Proteomes" id="UP000535838">
    <property type="component" value="Unassembled WGS sequence"/>
</dbReference>
<accession>A0A841T1E0</accession>
<evidence type="ECO:0000313" key="1">
    <source>
        <dbReference type="EMBL" id="MBB6637362.1"/>
    </source>
</evidence>
<dbReference type="EMBL" id="JACJVQ010000021">
    <property type="protein sequence ID" value="MBB6637362.1"/>
    <property type="molecule type" value="Genomic_DNA"/>
</dbReference>
<organism evidence="1 2">
    <name type="scientific">Cohnella thailandensis</name>
    <dbReference type="NCBI Taxonomy" id="557557"/>
    <lineage>
        <taxon>Bacteria</taxon>
        <taxon>Bacillati</taxon>
        <taxon>Bacillota</taxon>
        <taxon>Bacilli</taxon>
        <taxon>Bacillales</taxon>
        <taxon>Paenibacillaceae</taxon>
        <taxon>Cohnella</taxon>
    </lineage>
</organism>